<evidence type="ECO:0000256" key="5">
    <source>
        <dbReference type="ARBA" id="ARBA00023273"/>
    </source>
</evidence>
<keyword evidence="5" id="KW-0966">Cell projection</keyword>
<proteinExistence type="predicted"/>
<keyword evidence="4" id="KW-0206">Cytoskeleton</keyword>
<dbReference type="InterPro" id="IPR027012">
    <property type="entry name" value="Enkurin_dom"/>
</dbReference>
<protein>
    <recommendedName>
        <fullName evidence="7">Enkurin domain-containing protein</fullName>
    </recommendedName>
</protein>
<evidence type="ECO:0000256" key="3">
    <source>
        <dbReference type="ARBA" id="ARBA00022490"/>
    </source>
</evidence>
<evidence type="ECO:0000256" key="6">
    <source>
        <dbReference type="SAM" id="Coils"/>
    </source>
</evidence>
<name>A0A6U2IXI6_HEMAN</name>
<dbReference type="GO" id="GO:0005516">
    <property type="term" value="F:calmodulin binding"/>
    <property type="evidence" value="ECO:0007669"/>
    <property type="project" value="TreeGrafter"/>
</dbReference>
<sequence length="234" mass="26966">MEESVYSLIPEPYIPPPKKPLYRSNFNEAPTHAKKPAATFGQPHTHVDAKQYLKKGQSAVPTLRNPVAVGVSRRNTAPMKPAVPNRNEKPVMGLVSQKNFVTANAVDNILAVPKRPVSNEINYLQKADYGQIPQYIDRVKQQITEEYRMIEEMQQNQHPQNENNIEMLTEQERDALLSGLKTNWERVNKEYQTLSFTLDTPAKKQRKEAYESQLEEIENDIKKLSKKFVFVHHE</sequence>
<dbReference type="GO" id="GO:0005856">
    <property type="term" value="C:cytoskeleton"/>
    <property type="evidence" value="ECO:0007669"/>
    <property type="project" value="UniProtKB-SubCell"/>
</dbReference>
<dbReference type="GO" id="GO:0005929">
    <property type="term" value="C:cilium"/>
    <property type="evidence" value="ECO:0007669"/>
    <property type="project" value="UniProtKB-SubCell"/>
</dbReference>
<dbReference type="Pfam" id="PF13864">
    <property type="entry name" value="Enkurin"/>
    <property type="match status" value="1"/>
</dbReference>
<feature type="coiled-coil region" evidence="6">
    <location>
        <begin position="200"/>
        <end position="227"/>
    </location>
</feature>
<dbReference type="EMBL" id="HBFX01041123">
    <property type="protein sequence ID" value="CAD8973744.1"/>
    <property type="molecule type" value="Transcribed_RNA"/>
</dbReference>
<dbReference type="InterPro" id="IPR052102">
    <property type="entry name" value="Enkurin_domain-protein"/>
</dbReference>
<keyword evidence="3" id="KW-0963">Cytoplasm</keyword>
<keyword evidence="6" id="KW-0175">Coiled coil</keyword>
<dbReference type="AlphaFoldDB" id="A0A6U2IXI6"/>
<dbReference type="PANTHER" id="PTHR21490:SF0">
    <property type="entry name" value="ENKURIN"/>
    <property type="match status" value="1"/>
</dbReference>
<evidence type="ECO:0000256" key="4">
    <source>
        <dbReference type="ARBA" id="ARBA00023212"/>
    </source>
</evidence>
<evidence type="ECO:0000256" key="2">
    <source>
        <dbReference type="ARBA" id="ARBA00004245"/>
    </source>
</evidence>
<evidence type="ECO:0000256" key="1">
    <source>
        <dbReference type="ARBA" id="ARBA00004138"/>
    </source>
</evidence>
<evidence type="ECO:0000259" key="7">
    <source>
        <dbReference type="PROSITE" id="PS51665"/>
    </source>
</evidence>
<comment type="subcellular location">
    <subcellularLocation>
        <location evidence="1">Cell projection</location>
        <location evidence="1">Cilium</location>
    </subcellularLocation>
    <subcellularLocation>
        <location evidence="2">Cytoplasm</location>
        <location evidence="2">Cytoskeleton</location>
    </subcellularLocation>
</comment>
<dbReference type="PROSITE" id="PS51665">
    <property type="entry name" value="ENKURIN"/>
    <property type="match status" value="1"/>
</dbReference>
<evidence type="ECO:0000313" key="8">
    <source>
        <dbReference type="EMBL" id="CAD8973744.1"/>
    </source>
</evidence>
<reference evidence="8" key="1">
    <citation type="submission" date="2021-01" db="EMBL/GenBank/DDBJ databases">
        <authorList>
            <person name="Corre E."/>
            <person name="Pelletier E."/>
            <person name="Niang G."/>
            <person name="Scheremetjew M."/>
            <person name="Finn R."/>
            <person name="Kale V."/>
            <person name="Holt S."/>
            <person name="Cochrane G."/>
            <person name="Meng A."/>
            <person name="Brown T."/>
            <person name="Cohen L."/>
        </authorList>
    </citation>
    <scope>NUCLEOTIDE SEQUENCE</scope>
    <source>
        <strain evidence="8">CCMP644</strain>
    </source>
</reference>
<accession>A0A6U2IXI6</accession>
<organism evidence="8">
    <name type="scientific">Hemiselmis andersenii</name>
    <name type="common">Cryptophyte alga</name>
    <dbReference type="NCBI Taxonomy" id="464988"/>
    <lineage>
        <taxon>Eukaryota</taxon>
        <taxon>Cryptophyceae</taxon>
        <taxon>Cryptomonadales</taxon>
        <taxon>Hemiselmidaceae</taxon>
        <taxon>Hemiselmis</taxon>
    </lineage>
</organism>
<dbReference type="PANTHER" id="PTHR21490">
    <property type="entry name" value="ENKURIN-RELATED"/>
    <property type="match status" value="1"/>
</dbReference>
<gene>
    <name evidence="8" type="ORF">HAND00432_LOCUS24745</name>
</gene>
<feature type="domain" description="Enkurin" evidence="7">
    <location>
        <begin position="134"/>
        <end position="232"/>
    </location>
</feature>